<dbReference type="RefSeq" id="WP_145090784.1">
    <property type="nucleotide sequence ID" value="NZ_CP036274.1"/>
</dbReference>
<protein>
    <recommendedName>
        <fullName evidence="3">Class I SAM-dependent methyltransferase</fullName>
    </recommendedName>
</protein>
<name>A0A517YE05_9BACT</name>
<dbReference type="InterPro" id="IPR029063">
    <property type="entry name" value="SAM-dependent_MTases_sf"/>
</dbReference>
<dbReference type="OrthoDB" id="283021at2"/>
<evidence type="ECO:0008006" key="3">
    <source>
        <dbReference type="Google" id="ProtNLM"/>
    </source>
</evidence>
<gene>
    <name evidence="1" type="ORF">ETAA8_35620</name>
</gene>
<evidence type="ECO:0000313" key="2">
    <source>
        <dbReference type="Proteomes" id="UP000315017"/>
    </source>
</evidence>
<organism evidence="1 2">
    <name type="scientific">Anatilimnocola aggregata</name>
    <dbReference type="NCBI Taxonomy" id="2528021"/>
    <lineage>
        <taxon>Bacteria</taxon>
        <taxon>Pseudomonadati</taxon>
        <taxon>Planctomycetota</taxon>
        <taxon>Planctomycetia</taxon>
        <taxon>Pirellulales</taxon>
        <taxon>Pirellulaceae</taxon>
        <taxon>Anatilimnocola</taxon>
    </lineage>
</organism>
<keyword evidence="2" id="KW-1185">Reference proteome</keyword>
<proteinExistence type="predicted"/>
<reference evidence="1 2" key="1">
    <citation type="submission" date="2019-02" db="EMBL/GenBank/DDBJ databases">
        <title>Deep-cultivation of Planctomycetes and their phenomic and genomic characterization uncovers novel biology.</title>
        <authorList>
            <person name="Wiegand S."/>
            <person name="Jogler M."/>
            <person name="Boedeker C."/>
            <person name="Pinto D."/>
            <person name="Vollmers J."/>
            <person name="Rivas-Marin E."/>
            <person name="Kohn T."/>
            <person name="Peeters S.H."/>
            <person name="Heuer A."/>
            <person name="Rast P."/>
            <person name="Oberbeckmann S."/>
            <person name="Bunk B."/>
            <person name="Jeske O."/>
            <person name="Meyerdierks A."/>
            <person name="Storesund J.E."/>
            <person name="Kallscheuer N."/>
            <person name="Luecker S."/>
            <person name="Lage O.M."/>
            <person name="Pohl T."/>
            <person name="Merkel B.J."/>
            <person name="Hornburger P."/>
            <person name="Mueller R.-W."/>
            <person name="Bruemmer F."/>
            <person name="Labrenz M."/>
            <person name="Spormann A.M."/>
            <person name="Op den Camp H."/>
            <person name="Overmann J."/>
            <person name="Amann R."/>
            <person name="Jetten M.S.M."/>
            <person name="Mascher T."/>
            <person name="Medema M.H."/>
            <person name="Devos D.P."/>
            <person name="Kaster A.-K."/>
            <person name="Ovreas L."/>
            <person name="Rohde M."/>
            <person name="Galperin M.Y."/>
            <person name="Jogler C."/>
        </authorList>
    </citation>
    <scope>NUCLEOTIDE SEQUENCE [LARGE SCALE GENOMIC DNA]</scope>
    <source>
        <strain evidence="1 2">ETA_A8</strain>
    </source>
</reference>
<dbReference type="AlphaFoldDB" id="A0A517YE05"/>
<dbReference type="KEGG" id="aagg:ETAA8_35620"/>
<sequence length="185" mass="20573">MSAGALIRSTWLLYFSQPANDRALYKAVKGRTIRSVLELGVGDGTRTTRLFEVLSWQPENLPLRYTGIDLFEARPTGQHGLTLKQAFATVRAPDVKVQLVPGSPFDALARCANNLADTDLVIISADQQAADLERAWKYFPRMLHNETMVLREQAAAGGKTVFQPLPVTEIHRLARESVKTQRRAA</sequence>
<accession>A0A517YE05</accession>
<dbReference type="EMBL" id="CP036274">
    <property type="protein sequence ID" value="QDU28461.1"/>
    <property type="molecule type" value="Genomic_DNA"/>
</dbReference>
<evidence type="ECO:0000313" key="1">
    <source>
        <dbReference type="EMBL" id="QDU28461.1"/>
    </source>
</evidence>
<dbReference type="SUPFAM" id="SSF53335">
    <property type="entry name" value="S-adenosyl-L-methionine-dependent methyltransferases"/>
    <property type="match status" value="1"/>
</dbReference>
<dbReference type="Gene3D" id="3.40.50.150">
    <property type="entry name" value="Vaccinia Virus protein VP39"/>
    <property type="match status" value="1"/>
</dbReference>
<dbReference type="Proteomes" id="UP000315017">
    <property type="component" value="Chromosome"/>
</dbReference>